<evidence type="ECO:0000313" key="1">
    <source>
        <dbReference type="EMBL" id="KYO67372.1"/>
    </source>
</evidence>
<keyword evidence="2" id="KW-1185">Reference proteome</keyword>
<name>A0A162MUH8_9FIRM</name>
<dbReference type="AlphaFoldDB" id="A0A162MUH8"/>
<reference evidence="1 2" key="1">
    <citation type="submission" date="2015-12" db="EMBL/GenBank/DDBJ databases">
        <title>Draft genome of Thermovenabulum gondwanense isolated from a red thermophilic microbial mat colonisisng an outflow channel of a bore well.</title>
        <authorList>
            <person name="Patel B.K."/>
        </authorList>
    </citation>
    <scope>NUCLEOTIDE SEQUENCE [LARGE SCALE GENOMIC DNA]</scope>
    <source>
        <strain evidence="1 2">R270</strain>
    </source>
</reference>
<evidence type="ECO:0000313" key="2">
    <source>
        <dbReference type="Proteomes" id="UP000075737"/>
    </source>
</evidence>
<accession>A0A162MUH8</accession>
<gene>
    <name evidence="1" type="ORF">ATZ99_06580</name>
</gene>
<dbReference type="Proteomes" id="UP000075737">
    <property type="component" value="Unassembled WGS sequence"/>
</dbReference>
<proteinExistence type="predicted"/>
<organism evidence="1 2">
    <name type="scientific">Thermovenabulum gondwanense</name>
    <dbReference type="NCBI Taxonomy" id="520767"/>
    <lineage>
        <taxon>Bacteria</taxon>
        <taxon>Bacillati</taxon>
        <taxon>Bacillota</taxon>
        <taxon>Clostridia</taxon>
        <taxon>Thermosediminibacterales</taxon>
        <taxon>Thermosediminibacteraceae</taxon>
        <taxon>Thermovenabulum</taxon>
    </lineage>
</organism>
<comment type="caution">
    <text evidence="1">The sequence shown here is derived from an EMBL/GenBank/DDBJ whole genome shotgun (WGS) entry which is preliminary data.</text>
</comment>
<sequence>MDITLFSEELFLLLQEFFNDFTYGAAYMEH</sequence>
<dbReference type="EMBL" id="LOHZ01000022">
    <property type="protein sequence ID" value="KYO67372.1"/>
    <property type="molecule type" value="Genomic_DNA"/>
</dbReference>
<protein>
    <submittedName>
        <fullName evidence="1">Uncharacterized protein</fullName>
    </submittedName>
</protein>